<dbReference type="Gene3D" id="3.30.70.1440">
    <property type="entry name" value="Multidrug efflux transporter AcrB pore domain"/>
    <property type="match status" value="1"/>
</dbReference>
<comment type="caution">
    <text evidence="3">The sequence shown here is derived from an EMBL/GenBank/DDBJ whole genome shotgun (WGS) entry which is preliminary data.</text>
</comment>
<dbReference type="RefSeq" id="WP_235314438.1">
    <property type="nucleotide sequence ID" value="NZ_JAKGAS010000018.1"/>
</dbReference>
<keyword evidence="1" id="KW-0472">Membrane</keyword>
<protein>
    <submittedName>
        <fullName evidence="3">Efflux RND transporter permease subunit</fullName>
    </submittedName>
</protein>
<feature type="transmembrane region" description="Helical" evidence="1">
    <location>
        <begin position="389"/>
        <end position="413"/>
    </location>
</feature>
<sequence>MFKSVINKGTLVAVVVSIICVLGIVGSLKIPVQMIPDLEVRTISVRTGWSGATPQDVEKEILIEQERYLRSIPNLKRMTSYASMGSASIELEFPFGVEVNDAMINVNNALSQVSSYPENVDQPRLISSSFSSNAFLYYSLKPQSGNPLGLDMDLILDYAEDYVRPQMESVSGVSEVRVSGGAARQIQIKVDPSRLAQRGISITNIRNAIRNRNKDASAGDIETQKERYLIRVLGRFDNVSDLENLIIQRKDNINIYLKDVAEVVLDHYETRGLSYFDGERTIRLSVRRESGSNVIDIKDQMLKVVERINSDLLQHNGLELVLTSDDVKYVKSSLFNVWVNLLLGGLLATLVMYYFLRSAKVTLIGVLGIPMCTIAAFMALLLFERTINVISLAGVAFAIGMTVDNTIVVLESIMQAKKRAKSSFEAAIIGVTDVWPAVLASTATTILVFAPILFVQQEAGQLYSDIAIAISGAIIASMLVAIFVVPVTLANFTKNPNKNSDKPAKEQIQLSNKWLKFVDIFIQTKSRALTTVATFSIITLGLAYILMPAAEYLPEGEEPKAFSNMIAPPSYNLTEMERIGAEIRTYLDDFVHDSSERFANGKTDMPPLAYYMMSVSAGRIWVLSSPEDANYIHNMMDALTTKFESYEGMRAFSSRGSIISSNDGGTRAVAVDISGPNLVELYQAAEAVYEQAKVIFDNPQINSQPSSLSLNQPLIEVKPRWDRLAELGLSNSELGYSISAFSDGAYVDEFILDDDKVDIFIFSHAGNKQNIEQLTNSPIITPIGQVMPLSALADMQASYSSDSLRRVDGNRTVSVYIIPPRNVALEIAEQKVRTELLTELLQKGKVAQGINLTISGAADQLEATKTSLSSNFVISIVLSYLLLVAIFTHWRYPLFILTTIPLGMAGGLLGLISVNGINAVLTQIGLPAFHQPLDMITMLGFLILLGTVVNNPILIVDQTRKNMLQGATDVTTAVRAAVEKRLMPILMSTSTTVFGLAPLVLIAGDGTELYRGVGIIVLCGIIFSTLLSLTFLPALLVSVLKTQLKPLNGVLSENNPLNTPKGV</sequence>
<feature type="transmembrane region" description="Helical" evidence="1">
    <location>
        <begin position="434"/>
        <end position="454"/>
    </location>
</feature>
<keyword evidence="1" id="KW-0812">Transmembrane</keyword>
<feature type="transmembrane region" description="Helical" evidence="1">
    <location>
        <begin position="868"/>
        <end position="887"/>
    </location>
</feature>
<dbReference type="PANTHER" id="PTHR32063:SF0">
    <property type="entry name" value="SWARMING MOTILITY PROTEIN SWRC"/>
    <property type="match status" value="1"/>
</dbReference>
<keyword evidence="1" id="KW-1133">Transmembrane helix</keyword>
<keyword evidence="4" id="KW-1185">Reference proteome</keyword>
<name>A0ABS9DFF5_9ALTE</name>
<evidence type="ECO:0000313" key="4">
    <source>
        <dbReference type="Proteomes" id="UP001521137"/>
    </source>
</evidence>
<feature type="transmembrane region" description="Helical" evidence="1">
    <location>
        <begin position="466"/>
        <end position="492"/>
    </location>
</feature>
<dbReference type="SUPFAM" id="SSF82866">
    <property type="entry name" value="Multidrug efflux transporter AcrB transmembrane domain"/>
    <property type="match status" value="2"/>
</dbReference>
<dbReference type="InterPro" id="IPR001036">
    <property type="entry name" value="Acrflvin-R"/>
</dbReference>
<dbReference type="PROSITE" id="PS50156">
    <property type="entry name" value="SSD"/>
    <property type="match status" value="1"/>
</dbReference>
<reference evidence="3 4" key="1">
    <citation type="submission" date="2022-01" db="EMBL/GenBank/DDBJ databases">
        <title>Paraglaciecola sp. G1-23.</title>
        <authorList>
            <person name="Jin M.S."/>
            <person name="Han D.M."/>
            <person name="Kim H.M."/>
            <person name="Jeon C.O."/>
        </authorList>
    </citation>
    <scope>NUCLEOTIDE SEQUENCE [LARGE SCALE GENOMIC DNA]</scope>
    <source>
        <strain evidence="3 4">G1-23</strain>
    </source>
</reference>
<feature type="domain" description="SSD" evidence="2">
    <location>
        <begin position="870"/>
        <end position="1038"/>
    </location>
</feature>
<organism evidence="3 4">
    <name type="scientific">Paraglaciecola algarum</name>
    <dbReference type="NCBI Taxonomy" id="3050085"/>
    <lineage>
        <taxon>Bacteria</taxon>
        <taxon>Pseudomonadati</taxon>
        <taxon>Pseudomonadota</taxon>
        <taxon>Gammaproteobacteria</taxon>
        <taxon>Alteromonadales</taxon>
        <taxon>Alteromonadaceae</taxon>
        <taxon>Paraglaciecola</taxon>
    </lineage>
</organism>
<evidence type="ECO:0000259" key="2">
    <source>
        <dbReference type="PROSITE" id="PS50156"/>
    </source>
</evidence>
<feature type="transmembrane region" description="Helical" evidence="1">
    <location>
        <begin position="1015"/>
        <end position="1037"/>
    </location>
</feature>
<dbReference type="Proteomes" id="UP001521137">
    <property type="component" value="Unassembled WGS sequence"/>
</dbReference>
<feature type="transmembrane region" description="Helical" evidence="1">
    <location>
        <begin position="337"/>
        <end position="356"/>
    </location>
</feature>
<accession>A0ABS9DFF5</accession>
<dbReference type="SUPFAM" id="SSF82714">
    <property type="entry name" value="Multidrug efflux transporter AcrB TolC docking domain, DN and DC subdomains"/>
    <property type="match status" value="2"/>
</dbReference>
<feature type="transmembrane region" description="Helical" evidence="1">
    <location>
        <begin position="985"/>
        <end position="1003"/>
    </location>
</feature>
<gene>
    <name evidence="3" type="ORF">L0668_19665</name>
</gene>
<dbReference type="Gene3D" id="3.30.70.1320">
    <property type="entry name" value="Multidrug efflux transporter AcrB pore domain like"/>
    <property type="match status" value="1"/>
</dbReference>
<evidence type="ECO:0000256" key="1">
    <source>
        <dbReference type="SAM" id="Phobius"/>
    </source>
</evidence>
<dbReference type="Gene3D" id="3.30.70.1430">
    <property type="entry name" value="Multidrug efflux transporter AcrB pore domain"/>
    <property type="match status" value="2"/>
</dbReference>
<feature type="transmembrane region" description="Helical" evidence="1">
    <location>
        <begin position="528"/>
        <end position="547"/>
    </location>
</feature>
<proteinExistence type="predicted"/>
<dbReference type="Pfam" id="PF00873">
    <property type="entry name" value="ACR_tran"/>
    <property type="match status" value="1"/>
</dbReference>
<feature type="transmembrane region" description="Helical" evidence="1">
    <location>
        <begin position="363"/>
        <end position="383"/>
    </location>
</feature>
<dbReference type="SUPFAM" id="SSF82693">
    <property type="entry name" value="Multidrug efflux transporter AcrB pore domain, PN1, PN2, PC1 and PC2 subdomains"/>
    <property type="match status" value="2"/>
</dbReference>
<dbReference type="Gene3D" id="1.20.1640.10">
    <property type="entry name" value="Multidrug efflux transporter AcrB transmembrane domain"/>
    <property type="match status" value="2"/>
</dbReference>
<dbReference type="EMBL" id="JAKGAS010000018">
    <property type="protein sequence ID" value="MCF2950336.1"/>
    <property type="molecule type" value="Genomic_DNA"/>
</dbReference>
<dbReference type="PANTHER" id="PTHR32063">
    <property type="match status" value="1"/>
</dbReference>
<dbReference type="PRINTS" id="PR00702">
    <property type="entry name" value="ACRIFLAVINRP"/>
</dbReference>
<dbReference type="Gene3D" id="3.30.2090.10">
    <property type="entry name" value="Multidrug efflux transporter AcrB TolC docking domain, DN and DC subdomains"/>
    <property type="match status" value="2"/>
</dbReference>
<feature type="transmembrane region" description="Helical" evidence="1">
    <location>
        <begin position="935"/>
        <end position="956"/>
    </location>
</feature>
<evidence type="ECO:0000313" key="3">
    <source>
        <dbReference type="EMBL" id="MCF2950336.1"/>
    </source>
</evidence>
<dbReference type="InterPro" id="IPR027463">
    <property type="entry name" value="AcrB_DN_DC_subdom"/>
</dbReference>
<dbReference type="InterPro" id="IPR000731">
    <property type="entry name" value="SSD"/>
</dbReference>
<feature type="transmembrane region" description="Helical" evidence="1">
    <location>
        <begin position="894"/>
        <end position="915"/>
    </location>
</feature>